<keyword evidence="2" id="KW-1185">Reference proteome</keyword>
<evidence type="ECO:0000313" key="1">
    <source>
        <dbReference type="EMBL" id="SEG51446.1"/>
    </source>
</evidence>
<dbReference type="Proteomes" id="UP000236743">
    <property type="component" value="Unassembled WGS sequence"/>
</dbReference>
<sequence>MHLTAKDRLIAALVAQLRAERDTREALASVIANGQLDPAVLVAILTDPVPAVTQADLNRADDLSRQYPSSVHRKAA</sequence>
<reference evidence="1 2" key="1">
    <citation type="submission" date="2016-10" db="EMBL/GenBank/DDBJ databases">
        <authorList>
            <person name="de Groot N.N."/>
        </authorList>
    </citation>
    <scope>NUCLEOTIDE SEQUENCE [LARGE SCALE GENOMIC DNA]</scope>
    <source>
        <strain evidence="1 2">DSM 26656</strain>
    </source>
</reference>
<dbReference type="OrthoDB" id="8421409at2"/>
<dbReference type="AlphaFoldDB" id="A0A1H6AU98"/>
<dbReference type="EMBL" id="FNUY01000006">
    <property type="protein sequence ID" value="SEG51446.1"/>
    <property type="molecule type" value="Genomic_DNA"/>
</dbReference>
<evidence type="ECO:0000313" key="2">
    <source>
        <dbReference type="Proteomes" id="UP000236743"/>
    </source>
</evidence>
<protein>
    <submittedName>
        <fullName evidence="1">Uncharacterized protein</fullName>
    </submittedName>
</protein>
<organism evidence="1 2">
    <name type="scientific">Bosea lathyri</name>
    <dbReference type="NCBI Taxonomy" id="1036778"/>
    <lineage>
        <taxon>Bacteria</taxon>
        <taxon>Pseudomonadati</taxon>
        <taxon>Pseudomonadota</taxon>
        <taxon>Alphaproteobacteria</taxon>
        <taxon>Hyphomicrobiales</taxon>
        <taxon>Boseaceae</taxon>
        <taxon>Bosea</taxon>
    </lineage>
</organism>
<accession>A0A1H6AU98</accession>
<gene>
    <name evidence="1" type="ORF">SAMN04488115_106101</name>
</gene>
<proteinExistence type="predicted"/>
<dbReference type="RefSeq" id="WP_103873393.1">
    <property type="nucleotide sequence ID" value="NZ_FNUY01000006.1"/>
</dbReference>
<name>A0A1H6AU98_9HYPH</name>